<feature type="region of interest" description="Disordered" evidence="1">
    <location>
        <begin position="405"/>
        <end position="454"/>
    </location>
</feature>
<proteinExistence type="predicted"/>
<feature type="compositionally biased region" description="Basic and acidic residues" evidence="1">
    <location>
        <begin position="440"/>
        <end position="454"/>
    </location>
</feature>
<evidence type="ECO:0000313" key="3">
    <source>
        <dbReference type="Proteomes" id="UP000601435"/>
    </source>
</evidence>
<organism evidence="2 3">
    <name type="scientific">Symbiodinium necroappetens</name>
    <dbReference type="NCBI Taxonomy" id="1628268"/>
    <lineage>
        <taxon>Eukaryota</taxon>
        <taxon>Sar</taxon>
        <taxon>Alveolata</taxon>
        <taxon>Dinophyceae</taxon>
        <taxon>Suessiales</taxon>
        <taxon>Symbiodiniaceae</taxon>
        <taxon>Symbiodinium</taxon>
    </lineage>
</organism>
<protein>
    <submittedName>
        <fullName evidence="2">Uncharacterized protein</fullName>
    </submittedName>
</protein>
<accession>A0A812YMF4</accession>
<gene>
    <name evidence="2" type="ORF">SNEC2469_LOCUS23135</name>
</gene>
<reference evidence="2" key="1">
    <citation type="submission" date="2021-02" db="EMBL/GenBank/DDBJ databases">
        <authorList>
            <person name="Dougan E. K."/>
            <person name="Rhodes N."/>
            <person name="Thang M."/>
            <person name="Chan C."/>
        </authorList>
    </citation>
    <scope>NUCLEOTIDE SEQUENCE</scope>
</reference>
<feature type="compositionally biased region" description="Basic residues" evidence="1">
    <location>
        <begin position="427"/>
        <end position="439"/>
    </location>
</feature>
<evidence type="ECO:0000313" key="2">
    <source>
        <dbReference type="EMBL" id="CAE7788137.1"/>
    </source>
</evidence>
<dbReference type="AlphaFoldDB" id="A0A812YMF4"/>
<comment type="caution">
    <text evidence="2">The sequence shown here is derived from an EMBL/GenBank/DDBJ whole genome shotgun (WGS) entry which is preliminary data.</text>
</comment>
<dbReference type="Proteomes" id="UP000601435">
    <property type="component" value="Unassembled WGS sequence"/>
</dbReference>
<dbReference type="EMBL" id="CAJNJA010042882">
    <property type="protein sequence ID" value="CAE7788137.1"/>
    <property type="molecule type" value="Genomic_DNA"/>
</dbReference>
<dbReference type="OrthoDB" id="423693at2759"/>
<evidence type="ECO:0000256" key="1">
    <source>
        <dbReference type="SAM" id="MobiDB-lite"/>
    </source>
</evidence>
<sequence>MVGRALDLVLRRWGHGFEVASLKKAAHGLLASCDKLAVVNEGVTCCYCGHAKPVMNGLVADAGQFFEVVQPAVAIQSVVDVMRAVQTLHGCCTVTVVRDKRVRGFLGGSPQANCRMTRSKSFYFVDLALCFAACMLVDLCKLGSVVIRISGLPIGGLLSRIAASYVLAWQEYLWTRNWPDSTFGAQARVAWAQAVVARRYIDDVMFISKLFCFDCLSAMVAAMYSVDFEVTANSRQLRWLDIVFDLDSRCIGIKRSSFMFPPDWDTGQSDLKAFLLGRLARYRQLALSRKVWEQDLGCLLMSLSKQQFSRRRLRNLVFCMWKDQFHDEIFFLRDFVWFRMVSMPGYAAFQLVAILVTCFLCPTSAMGWPNSKGRSWGWQSHQSHQQQQWRQPYGGTQVLRIEVDRKDERDQHHRRSKGHRSHDSHSSRKREKSKKQNRKSSRETRLEQELETLRAEKTAREAALQKEKFQKDMETQVQAIRADLQEQLDAKLDGLKCKPAASTKFTAPGKGNSAEGEAVEDAHVLSASEKMAVFHALGGYEPVKACKGWGDLGKHLQGEDGDRLRSLVRLVQKKGGLPRTPEAMASKILSVLKASLAEFSA</sequence>
<keyword evidence="3" id="KW-1185">Reference proteome</keyword>
<name>A0A812YMF4_9DINO</name>